<keyword evidence="4" id="KW-1185">Reference proteome</keyword>
<evidence type="ECO:0000256" key="2">
    <source>
        <dbReference type="SAM" id="SignalP"/>
    </source>
</evidence>
<sequence length="194" mass="21932">MKMTFQSACALLWHKSLWLTVIVLCSSVPAWAHVGPPFPIMQNRTVGPYKVDVWSNPDVGTGSFFITIDPPPGKSVPSDIKVEIAVQPVSKRLAEARYGAWREKLRDRVEYKTEVPFDKEEQWHVRLILTSTLGSGETSTDVPVTPTLLGRWGLLLFALPFVGVGFLWIKAMSVKREQRRKKRLRKMQAAGRES</sequence>
<protein>
    <submittedName>
        <fullName evidence="3">Uncharacterized protein</fullName>
    </submittedName>
</protein>
<accession>A0A841K185</accession>
<dbReference type="EMBL" id="JACHEK010000009">
    <property type="protein sequence ID" value="MBB6146357.1"/>
    <property type="molecule type" value="Genomic_DNA"/>
</dbReference>
<feature type="signal peptide" evidence="2">
    <location>
        <begin position="1"/>
        <end position="32"/>
    </location>
</feature>
<feature type="chain" id="PRO_5032408176" evidence="2">
    <location>
        <begin position="33"/>
        <end position="194"/>
    </location>
</feature>
<dbReference type="OrthoDB" id="282843at2"/>
<evidence type="ECO:0000256" key="1">
    <source>
        <dbReference type="SAM" id="Phobius"/>
    </source>
</evidence>
<comment type="caution">
    <text evidence="3">The sequence shown here is derived from an EMBL/GenBank/DDBJ whole genome shotgun (WGS) entry which is preliminary data.</text>
</comment>
<proteinExistence type="predicted"/>
<dbReference type="AlphaFoldDB" id="A0A841K185"/>
<evidence type="ECO:0000313" key="4">
    <source>
        <dbReference type="Proteomes" id="UP000538666"/>
    </source>
</evidence>
<keyword evidence="1" id="KW-1133">Transmembrane helix</keyword>
<dbReference type="Proteomes" id="UP000538666">
    <property type="component" value="Unassembled WGS sequence"/>
</dbReference>
<reference evidence="3 4" key="1">
    <citation type="submission" date="2020-08" db="EMBL/GenBank/DDBJ databases">
        <title>Genomic Encyclopedia of Type Strains, Phase IV (KMG-IV): sequencing the most valuable type-strain genomes for metagenomic binning, comparative biology and taxonomic classification.</title>
        <authorList>
            <person name="Goeker M."/>
        </authorList>
    </citation>
    <scope>NUCLEOTIDE SEQUENCE [LARGE SCALE GENOMIC DNA]</scope>
    <source>
        <strain evidence="3 4">DSM 103733</strain>
    </source>
</reference>
<keyword evidence="2" id="KW-0732">Signal</keyword>
<organism evidence="3 4">
    <name type="scientific">Silvibacterium bohemicum</name>
    <dbReference type="NCBI Taxonomy" id="1577686"/>
    <lineage>
        <taxon>Bacteria</taxon>
        <taxon>Pseudomonadati</taxon>
        <taxon>Acidobacteriota</taxon>
        <taxon>Terriglobia</taxon>
        <taxon>Terriglobales</taxon>
        <taxon>Acidobacteriaceae</taxon>
        <taxon>Silvibacterium</taxon>
    </lineage>
</organism>
<keyword evidence="1" id="KW-0812">Transmembrane</keyword>
<dbReference type="RefSeq" id="WP_050058204.1">
    <property type="nucleotide sequence ID" value="NZ_JACHEK010000009.1"/>
</dbReference>
<name>A0A841K185_9BACT</name>
<evidence type="ECO:0000313" key="3">
    <source>
        <dbReference type="EMBL" id="MBB6146357.1"/>
    </source>
</evidence>
<feature type="transmembrane region" description="Helical" evidence="1">
    <location>
        <begin position="152"/>
        <end position="173"/>
    </location>
</feature>
<gene>
    <name evidence="3" type="ORF">HNQ77_004329</name>
</gene>
<keyword evidence="1" id="KW-0472">Membrane</keyword>